<evidence type="ECO:0000256" key="2">
    <source>
        <dbReference type="ARBA" id="ARBA00022670"/>
    </source>
</evidence>
<keyword evidence="6" id="KW-0511">Multifunctional enzyme</keyword>
<evidence type="ECO:0000256" key="9">
    <source>
        <dbReference type="SAM" id="MobiDB-lite"/>
    </source>
</evidence>
<dbReference type="Gene3D" id="1.10.3810.10">
    <property type="entry name" value="Biosynthetic peptidoglycan transglycosylase-like"/>
    <property type="match status" value="1"/>
</dbReference>
<organism evidence="13 14">
    <name type="scientific">Actinomadura alba</name>
    <dbReference type="NCBI Taxonomy" id="406431"/>
    <lineage>
        <taxon>Bacteria</taxon>
        <taxon>Bacillati</taxon>
        <taxon>Actinomycetota</taxon>
        <taxon>Actinomycetes</taxon>
        <taxon>Streptosporangiales</taxon>
        <taxon>Thermomonosporaceae</taxon>
        <taxon>Actinomadura</taxon>
    </lineage>
</organism>
<evidence type="ECO:0000256" key="10">
    <source>
        <dbReference type="SAM" id="Phobius"/>
    </source>
</evidence>
<dbReference type="Gene3D" id="3.40.710.10">
    <property type="entry name" value="DD-peptidase/beta-lactamase superfamily"/>
    <property type="match status" value="1"/>
</dbReference>
<keyword evidence="1" id="KW-0121">Carboxypeptidase</keyword>
<gene>
    <name evidence="13" type="ORF">HKK74_35110</name>
</gene>
<evidence type="ECO:0000313" key="13">
    <source>
        <dbReference type="EMBL" id="MBC6470683.1"/>
    </source>
</evidence>
<feature type="compositionally biased region" description="Basic and acidic residues" evidence="9">
    <location>
        <begin position="21"/>
        <end position="32"/>
    </location>
</feature>
<feature type="compositionally biased region" description="Acidic residues" evidence="9">
    <location>
        <begin position="799"/>
        <end position="816"/>
    </location>
</feature>
<dbReference type="InterPro" id="IPR001264">
    <property type="entry name" value="Glyco_trans_51"/>
</dbReference>
<dbReference type="PANTHER" id="PTHR32282:SF34">
    <property type="entry name" value="PENICILLIN-BINDING PROTEIN 1A"/>
    <property type="match status" value="1"/>
</dbReference>
<dbReference type="InterPro" id="IPR036950">
    <property type="entry name" value="PBP_transglycosylase"/>
</dbReference>
<dbReference type="Pfam" id="PF00912">
    <property type="entry name" value="Transgly"/>
    <property type="match status" value="1"/>
</dbReference>
<comment type="catalytic activity">
    <reaction evidence="8">
        <text>[GlcNAc-(1-&gt;4)-Mur2Ac(oyl-L-Ala-gamma-D-Glu-L-Lys-D-Ala-D-Ala)](n)-di-trans,octa-cis-undecaprenyl diphosphate + beta-D-GlcNAc-(1-&gt;4)-Mur2Ac(oyl-L-Ala-gamma-D-Glu-L-Lys-D-Ala-D-Ala)-di-trans,octa-cis-undecaprenyl diphosphate = [GlcNAc-(1-&gt;4)-Mur2Ac(oyl-L-Ala-gamma-D-Glu-L-Lys-D-Ala-D-Ala)](n+1)-di-trans,octa-cis-undecaprenyl diphosphate + di-trans,octa-cis-undecaprenyl diphosphate + H(+)</text>
        <dbReference type="Rhea" id="RHEA:23708"/>
        <dbReference type="Rhea" id="RHEA-COMP:9602"/>
        <dbReference type="Rhea" id="RHEA-COMP:9603"/>
        <dbReference type="ChEBI" id="CHEBI:15378"/>
        <dbReference type="ChEBI" id="CHEBI:58405"/>
        <dbReference type="ChEBI" id="CHEBI:60033"/>
        <dbReference type="ChEBI" id="CHEBI:78435"/>
        <dbReference type="EC" id="2.4.99.28"/>
    </reaction>
</comment>
<dbReference type="Pfam" id="PF00905">
    <property type="entry name" value="Transpeptidase"/>
    <property type="match status" value="1"/>
</dbReference>
<keyword evidence="10" id="KW-0812">Transmembrane</keyword>
<dbReference type="SUPFAM" id="SSF56601">
    <property type="entry name" value="beta-lactamase/transpeptidase-like"/>
    <property type="match status" value="1"/>
</dbReference>
<comment type="catalytic activity">
    <reaction evidence="7">
        <text>Preferential cleavage: (Ac)2-L-Lys-D-Ala-|-D-Ala. Also transpeptidation of peptidyl-alanyl moieties that are N-acyl substituents of D-alanine.</text>
        <dbReference type="EC" id="3.4.16.4"/>
    </reaction>
</comment>
<keyword evidence="5" id="KW-0378">Hydrolase</keyword>
<proteinExistence type="predicted"/>
<dbReference type="PANTHER" id="PTHR32282">
    <property type="entry name" value="BINDING PROTEIN TRANSPEPTIDASE, PUTATIVE-RELATED"/>
    <property type="match status" value="1"/>
</dbReference>
<dbReference type="EMBL" id="JABVEC010000046">
    <property type="protein sequence ID" value="MBC6470683.1"/>
    <property type="molecule type" value="Genomic_DNA"/>
</dbReference>
<feature type="transmembrane region" description="Helical" evidence="10">
    <location>
        <begin position="170"/>
        <end position="189"/>
    </location>
</feature>
<feature type="domain" description="Glycosyl transferase family 51" evidence="12">
    <location>
        <begin position="218"/>
        <end position="388"/>
    </location>
</feature>
<feature type="region of interest" description="Disordered" evidence="9">
    <location>
        <begin position="1"/>
        <end position="158"/>
    </location>
</feature>
<keyword evidence="4" id="KW-0808">Transferase</keyword>
<dbReference type="InterPro" id="IPR012338">
    <property type="entry name" value="Beta-lactam/transpept-like"/>
</dbReference>
<dbReference type="InterPro" id="IPR001460">
    <property type="entry name" value="PCN-bd_Tpept"/>
</dbReference>
<evidence type="ECO:0000256" key="8">
    <source>
        <dbReference type="ARBA" id="ARBA00049902"/>
    </source>
</evidence>
<keyword evidence="3" id="KW-0328">Glycosyltransferase</keyword>
<protein>
    <submittedName>
        <fullName evidence="13">Transglycosylase domain-containing protein</fullName>
    </submittedName>
</protein>
<sequence>MSSDDEDAVGGRPTVADDDGTDRTKAMARVESDVADDADSRAGSPASGPGDTPGEPEHNDTEAEPPSAETQPDDTPADDSSVDEGSAAGTPADVDDTPADTRHGTPHDTADDTPVDGIPVGDVRTDGSSGGQASTDTAPIAMAGGLPPGRRPPAKRPRGRFARYARRTGLTMLGLVGLGVLGFAIAYLLTPIPSAQSGAKAEGSVFYYADGKTVIAKQGTNRVVVPLSSVPAPVRAAVISAENRSFYNDPGVSLTSTTRALWSTVSGEQVQGGSTITQQMVRNYYSGLSQERTVFRKLKEIMVALKVGREKDKDWILQQYLNTIYFGRNAYGIQAAAKAYYNTDVKKLTPEQGAYLAAAIQLPSYFADPYGDKRAPAEARWRYVIEGMVRLGAVTPSDAAAMKFPVPPEQKHTDVLKGQVGYMMDTAKAELEARGYAEDEVNRGGLKVVTTFDKKLMDAAARAVNSNVPDDTSKNVLTGLVSINSANGEVEAFYGGRDYLQRQLNSSFGSYAQAGSGFKPYVLAAALDDGLGLDTTVNGSSPQTFNNVSLENNNNTSYGMVDLVTATQQSINTAYINLGQEVGLDKVTAMAEKLGIPERQLTANSANTSPTFPLGTVSVSPLQQASAYATFAAEGVHHQPHVIKSITRPGGKPEKITDKGTQAFSKGVARDATYAMSKVVEAGTGTAAQLYDREVAGKTGTTTKGRAIWFNGFIPQMATSVGIFRTDNKPLEIPGYAIYGGVLPAQIWRSYMAEATQDMPVKNFAGPTVSNRMPRDTAPATPRSTESTKPTPTAPPEFEPSEEPVEPVPPPEEEPYEPPIEPPPGTTEPRPRLVQPPRAEPRGGHAP</sequence>
<evidence type="ECO:0000259" key="11">
    <source>
        <dbReference type="Pfam" id="PF00905"/>
    </source>
</evidence>
<name>A0ABR7M276_9ACTN</name>
<dbReference type="SUPFAM" id="SSF53955">
    <property type="entry name" value="Lysozyme-like"/>
    <property type="match status" value="1"/>
</dbReference>
<comment type="caution">
    <text evidence="13">The sequence shown here is derived from an EMBL/GenBank/DDBJ whole genome shotgun (WGS) entry which is preliminary data.</text>
</comment>
<reference evidence="13 14" key="1">
    <citation type="submission" date="2020-06" db="EMBL/GenBank/DDBJ databases">
        <title>Actinomadura xiongansis sp. nov., isolated from soil of Baiyangdian.</title>
        <authorList>
            <person name="Zhang X."/>
        </authorList>
    </citation>
    <scope>NUCLEOTIDE SEQUENCE [LARGE SCALE GENOMIC DNA]</scope>
    <source>
        <strain evidence="13 14">HBUM206468</strain>
    </source>
</reference>
<dbReference type="Proteomes" id="UP000805614">
    <property type="component" value="Unassembled WGS sequence"/>
</dbReference>
<keyword evidence="10" id="KW-1133">Transmembrane helix</keyword>
<feature type="domain" description="Penicillin-binding protein transpeptidase" evidence="11">
    <location>
        <begin position="481"/>
        <end position="716"/>
    </location>
</feature>
<evidence type="ECO:0000256" key="6">
    <source>
        <dbReference type="ARBA" id="ARBA00023268"/>
    </source>
</evidence>
<evidence type="ECO:0000313" key="14">
    <source>
        <dbReference type="Proteomes" id="UP000805614"/>
    </source>
</evidence>
<dbReference type="RefSeq" id="WP_187247726.1">
    <property type="nucleotide sequence ID" value="NZ_BAAAOK010000011.1"/>
</dbReference>
<feature type="compositionally biased region" description="Pro residues" evidence="9">
    <location>
        <begin position="817"/>
        <end position="826"/>
    </location>
</feature>
<feature type="compositionally biased region" description="Basic and acidic residues" evidence="9">
    <location>
        <begin position="99"/>
        <end position="110"/>
    </location>
</feature>
<keyword evidence="10" id="KW-0472">Membrane</keyword>
<evidence type="ECO:0000256" key="4">
    <source>
        <dbReference type="ARBA" id="ARBA00022679"/>
    </source>
</evidence>
<evidence type="ECO:0000256" key="5">
    <source>
        <dbReference type="ARBA" id="ARBA00022801"/>
    </source>
</evidence>
<keyword evidence="2" id="KW-0645">Protease</keyword>
<dbReference type="InterPro" id="IPR023346">
    <property type="entry name" value="Lysozyme-like_dom_sf"/>
</dbReference>
<keyword evidence="14" id="KW-1185">Reference proteome</keyword>
<accession>A0ABR7M276</accession>
<evidence type="ECO:0000256" key="7">
    <source>
        <dbReference type="ARBA" id="ARBA00034000"/>
    </source>
</evidence>
<dbReference type="InterPro" id="IPR050396">
    <property type="entry name" value="Glycosyltr_51/Transpeptidase"/>
</dbReference>
<evidence type="ECO:0000256" key="3">
    <source>
        <dbReference type="ARBA" id="ARBA00022676"/>
    </source>
</evidence>
<feature type="compositionally biased region" description="Acidic residues" evidence="9">
    <location>
        <begin position="71"/>
        <end position="82"/>
    </location>
</feature>
<evidence type="ECO:0000256" key="1">
    <source>
        <dbReference type="ARBA" id="ARBA00022645"/>
    </source>
</evidence>
<feature type="region of interest" description="Disordered" evidence="9">
    <location>
        <begin position="763"/>
        <end position="847"/>
    </location>
</feature>
<evidence type="ECO:0000259" key="12">
    <source>
        <dbReference type="Pfam" id="PF00912"/>
    </source>
</evidence>